<evidence type="ECO:0000256" key="2">
    <source>
        <dbReference type="ARBA" id="ARBA00001946"/>
    </source>
</evidence>
<feature type="domain" description="DRBM" evidence="20">
    <location>
        <begin position="1733"/>
        <end position="1807"/>
    </location>
</feature>
<dbReference type="SMART" id="SM00358">
    <property type="entry name" value="DSRM"/>
    <property type="match status" value="2"/>
</dbReference>
<evidence type="ECO:0000256" key="4">
    <source>
        <dbReference type="ARBA" id="ARBA00022722"/>
    </source>
</evidence>
<dbReference type="InterPro" id="IPR027417">
    <property type="entry name" value="P-loop_NTPase"/>
</dbReference>
<evidence type="ECO:0000259" key="24">
    <source>
        <dbReference type="PROSITE" id="PS51194"/>
    </source>
</evidence>
<dbReference type="SMART" id="SM00535">
    <property type="entry name" value="RIBOc"/>
    <property type="match status" value="2"/>
</dbReference>
<evidence type="ECO:0000256" key="9">
    <source>
        <dbReference type="ARBA" id="ARBA00022801"/>
    </source>
</evidence>
<evidence type="ECO:0000256" key="12">
    <source>
        <dbReference type="ARBA" id="ARBA00022842"/>
    </source>
</evidence>
<evidence type="ECO:0000256" key="6">
    <source>
        <dbReference type="ARBA" id="ARBA00022737"/>
    </source>
</evidence>
<dbReference type="InterPro" id="IPR011545">
    <property type="entry name" value="DEAD/DEAH_box_helicase_dom"/>
</dbReference>
<dbReference type="PROSITE" id="PS50142">
    <property type="entry name" value="RNASE_3_2"/>
    <property type="match status" value="2"/>
</dbReference>
<dbReference type="Gene3D" id="3.40.50.300">
    <property type="entry name" value="P-loop containing nucleotide triphosphate hydrolases"/>
    <property type="match status" value="2"/>
</dbReference>
<dbReference type="InterPro" id="IPR036389">
    <property type="entry name" value="RNase_III_sf"/>
</dbReference>
<feature type="domain" description="RNase III" evidence="21">
    <location>
        <begin position="1297"/>
        <end position="1446"/>
    </location>
</feature>
<dbReference type="CDD" id="cd00593">
    <property type="entry name" value="RIBOc"/>
    <property type="match status" value="2"/>
</dbReference>
<dbReference type="Pfam" id="PF02170">
    <property type="entry name" value="PAZ"/>
    <property type="match status" value="1"/>
</dbReference>
<keyword evidence="5" id="KW-0479">Metal-binding</keyword>
<dbReference type="SUPFAM" id="SSF101690">
    <property type="entry name" value="PAZ domain"/>
    <property type="match status" value="1"/>
</dbReference>
<keyword evidence="14" id="KW-0943">RNA-mediated gene silencing</keyword>
<evidence type="ECO:0000259" key="22">
    <source>
        <dbReference type="PROSITE" id="PS50821"/>
    </source>
</evidence>
<dbReference type="FunFam" id="3.40.50.300:FF:000420">
    <property type="entry name" value="Endoribonuclease dicer-like 1"/>
    <property type="match status" value="1"/>
</dbReference>
<keyword evidence="6" id="KW-0677">Repeat</keyword>
<accession>A0A0C4W3E2</accession>
<feature type="domain" description="Helicase C-terminal" evidence="24">
    <location>
        <begin position="439"/>
        <end position="594"/>
    </location>
</feature>
<dbReference type="FunFam" id="1.10.1520.10:FF:000008">
    <property type="entry name" value="Dicer-like 104"/>
    <property type="match status" value="1"/>
</dbReference>
<evidence type="ECO:0000259" key="21">
    <source>
        <dbReference type="PROSITE" id="PS50142"/>
    </source>
</evidence>
<evidence type="ECO:0000256" key="10">
    <source>
        <dbReference type="ARBA" id="ARBA00022806"/>
    </source>
</evidence>
<keyword evidence="15" id="KW-0464">Manganese</keyword>
<feature type="domain" description="RNase III" evidence="21">
    <location>
        <begin position="1104"/>
        <end position="1256"/>
    </location>
</feature>
<evidence type="ECO:0000259" key="25">
    <source>
        <dbReference type="PROSITE" id="PS51327"/>
    </source>
</evidence>
<dbReference type="FunFam" id="3.30.160.380:FF:000001">
    <property type="entry name" value="Endoribonuclease dicer-like 1"/>
    <property type="match status" value="1"/>
</dbReference>
<organism evidence="26">
    <name type="scientific">Ginkgo biloba</name>
    <name type="common">Ginkgo</name>
    <name type="synonym">Maidenhair tree</name>
    <dbReference type="NCBI Taxonomy" id="3311"/>
    <lineage>
        <taxon>Eukaryota</taxon>
        <taxon>Viridiplantae</taxon>
        <taxon>Streptophyta</taxon>
        <taxon>Embryophyta</taxon>
        <taxon>Tracheophyta</taxon>
        <taxon>Spermatophyta</taxon>
        <taxon>Ginkgoidae</taxon>
        <taxon>Ginkgoales</taxon>
        <taxon>Ginkgoaceae</taxon>
        <taxon>Ginkgo</taxon>
    </lineage>
</organism>
<dbReference type="InterPro" id="IPR003100">
    <property type="entry name" value="PAZ_dom"/>
</dbReference>
<dbReference type="PANTHER" id="PTHR14950">
    <property type="entry name" value="DICER-RELATED"/>
    <property type="match status" value="1"/>
</dbReference>
<keyword evidence="10" id="KW-0347">Helicase</keyword>
<dbReference type="InterPro" id="IPR000999">
    <property type="entry name" value="RNase_III_dom"/>
</dbReference>
<evidence type="ECO:0000256" key="11">
    <source>
        <dbReference type="ARBA" id="ARBA00022840"/>
    </source>
</evidence>
<dbReference type="PANTHER" id="PTHR14950:SF46">
    <property type="entry name" value="ENDORIBONUCLEASE DICER HOMOLOG 3"/>
    <property type="match status" value="1"/>
</dbReference>
<dbReference type="InterPro" id="IPR005034">
    <property type="entry name" value="Dicer_dimerisation"/>
</dbReference>
<name>A0A0C4W3E2_GINBI</name>
<dbReference type="Pfam" id="PF00270">
    <property type="entry name" value="DEAD"/>
    <property type="match status" value="1"/>
</dbReference>
<dbReference type="Pfam" id="PF03368">
    <property type="entry name" value="Dicer_dimer"/>
    <property type="match status" value="1"/>
</dbReference>
<evidence type="ECO:0000256" key="1">
    <source>
        <dbReference type="ARBA" id="ARBA00001936"/>
    </source>
</evidence>
<evidence type="ECO:0000259" key="20">
    <source>
        <dbReference type="PROSITE" id="PS50137"/>
    </source>
</evidence>
<reference evidence="26" key="1">
    <citation type="journal article" date="2015" name="Mol. Biol. Evol.">
        <title>Ancient Origin and Recent Innovations of RNA Polymerase IV and V.</title>
        <authorList>
            <person name="Huang Y."/>
            <person name="Kendall T."/>
            <person name="Forsythe E.S."/>
            <person name="Dorantes-Acosta A."/>
            <person name="Li S."/>
            <person name="Caballero-Perez J."/>
            <person name="Chen X."/>
            <person name="Arteaga-Vazquez M."/>
            <person name="Beilstein M.A."/>
            <person name="Mosher R.A."/>
        </authorList>
    </citation>
    <scope>NUCLEOTIDE SEQUENCE</scope>
</reference>
<evidence type="ECO:0000256" key="17">
    <source>
        <dbReference type="ARBA" id="ARBA00035116"/>
    </source>
</evidence>
<dbReference type="CDD" id="cd19869">
    <property type="entry name" value="DSRM_DCL_plant"/>
    <property type="match status" value="1"/>
</dbReference>
<dbReference type="FunFam" id="3.40.50.300:FF:000705">
    <property type="entry name" value="Endoribonuclease dicer-like protein"/>
    <property type="match status" value="1"/>
</dbReference>
<keyword evidence="4" id="KW-0540">Nuclease</keyword>
<dbReference type="PROSITE" id="PS00517">
    <property type="entry name" value="RNASE_3_1"/>
    <property type="match status" value="1"/>
</dbReference>
<evidence type="ECO:0000256" key="5">
    <source>
        <dbReference type="ARBA" id="ARBA00022723"/>
    </source>
</evidence>
<feature type="domain" description="PAZ" evidence="22">
    <location>
        <begin position="937"/>
        <end position="1059"/>
    </location>
</feature>
<feature type="domain" description="Dicer dsRNA-binding fold" evidence="25">
    <location>
        <begin position="624"/>
        <end position="717"/>
    </location>
</feature>
<dbReference type="Pfam" id="PF14709">
    <property type="entry name" value="DND1_DSRM"/>
    <property type="match status" value="1"/>
</dbReference>
<dbReference type="GO" id="GO:0005737">
    <property type="term" value="C:cytoplasm"/>
    <property type="evidence" value="ECO:0007669"/>
    <property type="project" value="TreeGrafter"/>
</dbReference>
<evidence type="ECO:0000256" key="13">
    <source>
        <dbReference type="ARBA" id="ARBA00022884"/>
    </source>
</evidence>
<evidence type="ECO:0000256" key="14">
    <source>
        <dbReference type="ARBA" id="ARBA00023158"/>
    </source>
</evidence>
<dbReference type="SMART" id="SM00490">
    <property type="entry name" value="HELICc"/>
    <property type="match status" value="1"/>
</dbReference>
<keyword evidence="12" id="KW-0460">Magnesium</keyword>
<keyword evidence="8" id="KW-0255">Endonuclease</keyword>
<dbReference type="Gene3D" id="3.30.160.20">
    <property type="match status" value="2"/>
</dbReference>
<keyword evidence="7" id="KW-0547">Nucleotide-binding</keyword>
<evidence type="ECO:0000256" key="18">
    <source>
        <dbReference type="PROSITE-ProRule" id="PRU00657"/>
    </source>
</evidence>
<comment type="cofactor">
    <cofactor evidence="2">
        <name>Mg(2+)</name>
        <dbReference type="ChEBI" id="CHEBI:18420"/>
    </cofactor>
</comment>
<evidence type="ECO:0000256" key="16">
    <source>
        <dbReference type="ARBA" id="ARBA00023242"/>
    </source>
</evidence>
<evidence type="ECO:0000259" key="23">
    <source>
        <dbReference type="PROSITE" id="PS51192"/>
    </source>
</evidence>
<dbReference type="GO" id="GO:0003723">
    <property type="term" value="F:RNA binding"/>
    <property type="evidence" value="ECO:0007669"/>
    <property type="project" value="UniProtKB-UniRule"/>
</dbReference>
<dbReference type="PROSITE" id="PS50137">
    <property type="entry name" value="DS_RBD"/>
    <property type="match status" value="2"/>
</dbReference>
<feature type="domain" description="Helicase ATP-binding" evidence="23">
    <location>
        <begin position="88"/>
        <end position="263"/>
    </location>
</feature>
<dbReference type="Pfam" id="PF00035">
    <property type="entry name" value="dsrm"/>
    <property type="match status" value="1"/>
</dbReference>
<feature type="region of interest" description="Disordered" evidence="19">
    <location>
        <begin position="1602"/>
        <end position="1628"/>
    </location>
</feature>
<dbReference type="GO" id="GO:0046872">
    <property type="term" value="F:metal ion binding"/>
    <property type="evidence" value="ECO:0007669"/>
    <property type="project" value="UniProtKB-KW"/>
</dbReference>
<dbReference type="GO" id="GO:0005524">
    <property type="term" value="F:ATP binding"/>
    <property type="evidence" value="ECO:0007669"/>
    <property type="project" value="UniProtKB-KW"/>
</dbReference>
<dbReference type="InterPro" id="IPR036085">
    <property type="entry name" value="PAZ_dom_sf"/>
</dbReference>
<dbReference type="SMART" id="SM00949">
    <property type="entry name" value="PAZ"/>
    <property type="match status" value="1"/>
</dbReference>
<evidence type="ECO:0000256" key="15">
    <source>
        <dbReference type="ARBA" id="ARBA00023211"/>
    </source>
</evidence>
<feature type="compositionally biased region" description="Polar residues" evidence="19">
    <location>
        <begin position="1603"/>
        <end position="1612"/>
    </location>
</feature>
<evidence type="ECO:0000256" key="7">
    <source>
        <dbReference type="ARBA" id="ARBA00022741"/>
    </source>
</evidence>
<dbReference type="SUPFAM" id="SSF52540">
    <property type="entry name" value="P-loop containing nucleoside triphosphate hydrolases"/>
    <property type="match status" value="1"/>
</dbReference>
<protein>
    <submittedName>
        <fullName evidence="26">Dicer-like 3</fullName>
    </submittedName>
</protein>
<dbReference type="GO" id="GO:0004525">
    <property type="term" value="F:ribonuclease III activity"/>
    <property type="evidence" value="ECO:0007669"/>
    <property type="project" value="InterPro"/>
</dbReference>
<dbReference type="GO" id="GO:0004386">
    <property type="term" value="F:helicase activity"/>
    <property type="evidence" value="ECO:0007669"/>
    <property type="project" value="UniProtKB-KW"/>
</dbReference>
<feature type="domain" description="DRBM" evidence="20">
    <location>
        <begin position="1503"/>
        <end position="1539"/>
    </location>
</feature>
<sequence>MDEKNILKRKAEENDCLDDPLIASNYSPDDPLIVTAPRKKLKPSKPARQPTTDVVEVLEDEEKLLHEEEKQLIPTSANAIARRYQVEILQVAIQKNTIVYLETGCGKTLIAVLLIKEIGHKLKAEGEKGLIIFLAPTVQLVMQQCEVIRINTDLKVADYYGAKGVDGWNIEIWNTEISSNEVLVMTPQILLDALRHSFLKLEMVKLLVFDECHHTQRHHPYAKIMNEYYHTTQAKPKIFGMTASPVIRKGVSSSDDCEDQIARLEDILDSKVYALDDRKELELFVPTPNQITKFYGMPNCPHEALKQKLVSLREKYEASEAYQSHTLHSEFKDNEDFYKTLRKQIRSIHGNVMYCLEKMGLFCAFKAAQIYMERDKTETLLEPDVEAIDIIQTTKDGFLKEAFQILEDALPSGMDKFCSTLKDVSVAVKQGLLTPKILALVQVLLSYREVKDLRCIIFVERVIATAVISCLIKQLDCLSHISSGYLAGGASVLDVMGRKKQQNTLDLLRIGKVNVLVTTNVAEEGIDVQGCSCIIRFDLPRTVRSYIQSRGRARRPQSHYVVLLERGNERQRDTMFDVVQSEKSMRDMSMNRTHIPVAPKSSIEEGTISYRVLSTEATVNCDSSISFIYRYCAKLPGDKYYMPRPEFVFKSVAGEENLHNCILKLPPNAPFQEVISPPSAKLFHAKQLACLEACKRLHEIGALDDHLLPVAEAGSEEEEVMNFKGEKTTGAGTTKRKELHPTCKAKALSGSWVEDLNGVTLQIYKMVFTPQDNDEGAYADFALLIETVLDDDIASTEIELHLTAGRVVKSIFIPCGKLQLNSVQLKDAKVFQEVLCNGIFGKLIRRPKKSNVSKAVMMDSGGAKIMESKWVTSNMYLLLPLELHEGGVSPTEVNIDWKCISNCADVARSFKSGSWSNDDPCRRDGTDLLLTGVGDSRSICLASGFQSVSDLIDKAIVTIHTGKIYCVTGVIHDKTAESPFPDSEDPDATHYSSYNDYFQKKYGKTIIFLKQPLLQIKQSHRPHNLLTQQVEKSKGKECNLKLDGPNYIELPPELCLNLGVSSSVIRSLYLVPSVMHRMTTLMLGCQLRDEIKDHPSCPSIPASLIMQALTTTRCLENFSFERLELLGDSVLKYAVSCHLFLKYDKKHEGQLSARRSWAICNATLHGLAARRNLPGYVRDEPFDPRRWVAPGMLCSKVVACCCNTRNFEESVKVVSENEYRVVKIGKTCDKGHRWMCSKTVADSVEALIGAYLVGGGLTAAFKFMSWMNIEVALEPALVEGAFKHASVHAHVLRNTNLHALESQLGYTFHNKALLVEAITHASQQDSEGGCCYQRLEFLGDSVLDFLITRHLFSAHTDLSPGVLTDLRSAAVNNENFAQVAVKHNLQQYLRHGSGALLGQITAFIKAVQQCKENKSHCTSFGGGIKGPKVLGDLIESIAGAILVDSRFDLEQVWEIMKPILSPIVTPETLDLHPLREVCELCHLNGYSIIWNKSTQQGKLTVVTVEVKLEDCTIYGKGCKLNKKTAKKEAAQQILTQMEERGIWHPRRQSMYRREASDAGVGRTTELRVEECISPKGITDRCKREEESCQGEKVTRKKARIVDTSGNLITSQDPSRREPKASQSQEVTRKEARLIETPLNCNTSEEPYSDMKENNEGRVAIDICNQNWSPQDASSEVLTRSSILEEESNNVGGMCNSKVESEAVSTEKIIVAKKSSVELSSGGVCISISMLKGGPRARLHDLCKKLKWAEPDYQLVERDNLPHTMRFVIRAVLDIPERGQVTIQGDARRDKKSAKDSAALLTLFELEKQGLCVIEQ</sequence>
<dbReference type="Pfam" id="PF00636">
    <property type="entry name" value="Ribonuclease_3"/>
    <property type="match status" value="2"/>
</dbReference>
<evidence type="ECO:0000256" key="19">
    <source>
        <dbReference type="SAM" id="MobiDB-lite"/>
    </source>
</evidence>
<evidence type="ECO:0000313" key="26">
    <source>
        <dbReference type="EMBL" id="AJA90772.1"/>
    </source>
</evidence>
<dbReference type="CDD" id="cd00048">
    <property type="entry name" value="DSRM_SF"/>
    <property type="match status" value="1"/>
</dbReference>
<dbReference type="InterPro" id="IPR038248">
    <property type="entry name" value="Dicer_dimer_sf"/>
</dbReference>
<dbReference type="PROSITE" id="PS50821">
    <property type="entry name" value="PAZ"/>
    <property type="match status" value="1"/>
</dbReference>
<dbReference type="SMART" id="SM00487">
    <property type="entry name" value="DEXDc"/>
    <property type="match status" value="1"/>
</dbReference>
<dbReference type="SUPFAM" id="SSF54768">
    <property type="entry name" value="dsRNA-binding domain-like"/>
    <property type="match status" value="2"/>
</dbReference>
<dbReference type="CDD" id="cd18034">
    <property type="entry name" value="DEXHc_dicer"/>
    <property type="match status" value="1"/>
</dbReference>
<keyword evidence="9" id="KW-0378">Hydrolase</keyword>
<dbReference type="FunFam" id="1.10.1520.10:FF:000004">
    <property type="entry name" value="Endoribonuclease dicer-like 1"/>
    <property type="match status" value="1"/>
</dbReference>
<dbReference type="EMBL" id="KJ473680">
    <property type="protein sequence ID" value="AJA90772.1"/>
    <property type="molecule type" value="mRNA"/>
</dbReference>
<keyword evidence="11" id="KW-0067">ATP-binding</keyword>
<dbReference type="Gene3D" id="2.170.260.10">
    <property type="entry name" value="paz domain"/>
    <property type="match status" value="1"/>
</dbReference>
<dbReference type="SUPFAM" id="SSF69065">
    <property type="entry name" value="RNase III domain-like"/>
    <property type="match status" value="2"/>
</dbReference>
<dbReference type="GO" id="GO:0010267">
    <property type="term" value="P:ta-siRNA processing"/>
    <property type="evidence" value="ECO:0007669"/>
    <property type="project" value="UniProtKB-ARBA"/>
</dbReference>
<evidence type="ECO:0000256" key="8">
    <source>
        <dbReference type="ARBA" id="ARBA00022759"/>
    </source>
</evidence>
<dbReference type="Gene3D" id="3.30.160.380">
    <property type="entry name" value="Dicer dimerisation domain"/>
    <property type="match status" value="1"/>
</dbReference>
<dbReference type="PROSITE" id="PS51194">
    <property type="entry name" value="HELICASE_CTER"/>
    <property type="match status" value="1"/>
</dbReference>
<comment type="similarity">
    <text evidence="17 18">Belongs to the helicase family. Dicer subfamily.</text>
</comment>
<comment type="subcellular location">
    <subcellularLocation>
        <location evidence="3">Nucleus</location>
    </subcellularLocation>
</comment>
<evidence type="ECO:0000256" key="3">
    <source>
        <dbReference type="ARBA" id="ARBA00004123"/>
    </source>
</evidence>
<proteinExistence type="evidence at transcript level"/>
<dbReference type="PROSITE" id="PS51327">
    <property type="entry name" value="DICER_DSRBF"/>
    <property type="match status" value="1"/>
</dbReference>
<dbReference type="InterPro" id="IPR014001">
    <property type="entry name" value="Helicase_ATP-bd"/>
</dbReference>
<dbReference type="Pfam" id="PF00271">
    <property type="entry name" value="Helicase_C"/>
    <property type="match status" value="1"/>
</dbReference>
<dbReference type="GO" id="GO:0005634">
    <property type="term" value="C:nucleus"/>
    <property type="evidence" value="ECO:0007669"/>
    <property type="project" value="UniProtKB-SubCell"/>
</dbReference>
<dbReference type="InterPro" id="IPR014720">
    <property type="entry name" value="dsRBD_dom"/>
</dbReference>
<dbReference type="Gene3D" id="1.10.1520.10">
    <property type="entry name" value="Ribonuclease III domain"/>
    <property type="match status" value="2"/>
</dbReference>
<gene>
    <name evidence="26" type="primary">DCL3</name>
</gene>
<keyword evidence="13 18" id="KW-0694">RNA-binding</keyword>
<dbReference type="InterPro" id="IPR001650">
    <property type="entry name" value="Helicase_C-like"/>
</dbReference>
<comment type="cofactor">
    <cofactor evidence="1">
        <name>Mn(2+)</name>
        <dbReference type="ChEBI" id="CHEBI:29035"/>
    </cofactor>
</comment>
<dbReference type="PROSITE" id="PS51192">
    <property type="entry name" value="HELICASE_ATP_BIND_1"/>
    <property type="match status" value="1"/>
</dbReference>
<keyword evidence="16" id="KW-0539">Nucleus</keyword>